<proteinExistence type="predicted"/>
<sequence>MNGQTVAESSSRSKARSKRSQPLASASSKTLFTPVFYDSSEPGPSSRSSNDQNGLQGASSNLSDATMKRLQELSRMHVALSQSVPEVPASDCGSPRPSTPPGKEKARELSPEALDDLRAGIESPVAQNPRIRNLRKKIVAALEDCNYDSSNGKWAILPSLVKIGVISGGARWVGARGDDPKGTTSIYDNVEWCNAETEEEWFQWERKFENEMKLRSRVERWKQGIVAGAPEDEEGEVAVAEESMEQSSPQDVSVEAHDQASTKTKDVPAQKKGKAPATVASKRVVNRKSLIDDPLKSSSPLGFAMGKRSAAARLAASKPPLRPIPTNPSDLGDQQSHQRNTQPDRTTQERAASANNFEIPVKRIGDLSTSDFSFHPPSFPSSQLVTSTPKQDTLGVHVPPPPSSSPLPPLTSTPALPASPKSQQAHLSPPQTPRRSVGDASFPITNSPSSPSVIRTYGKSTRTPLTPQSGSRHNLDKSSSMPVISHGSPMQVSPLRKADSAVVGALQPSTSPLRAAFLHESVTSNALGKRKLDELASPGDPDVGKKARLDNPESRAEESAALPADESQFSQDPWPVTPRRDSMPQFIDLLASAKKDKQKRRQKAKAKRKSLVKPDTTPAVPVPNTTARSPSPAPAPKEPGPPPAIDSAPQEPEESQDSWAIPGLELAKKPAQEPVEKEGPPATPMSPPETPKRPSDTQQSKDSLYDSPMAVQPQPQPQPPPEKPVVDLQISKDSLYDTSSMAIAEPNPTAPAEQHVPVVTEDPRPPVASTSSNEIDLDPQESRDIDIDLEKDVAHQRDLDLELQHSEPLPLELEDESRVSQHPDLENHEAHLEPDDDDEPQPQYDLGEEEEDDEEEEEPEEHLDVVVPVRDHELERLNRENIYTFDDDEDSQSVYAVDVASDVDLESPTKSLSSLAGSDSEDEEDEQGKDALPTAGDRDPFAFDGEFDPLFTSTQQQAPPGLFPSKTSFPTTPARGISNLDKDTPNQNPAAQALSRSRSIDQITPTPSPVKGHPPSSGYGYGFVGGYNSQFDVKGRVEEVERLLEKDVNFGSWLKSSPEDGEGEEGEEVEA</sequence>
<feature type="region of interest" description="Disordered" evidence="1">
    <location>
        <begin position="524"/>
        <end position="1023"/>
    </location>
</feature>
<feature type="compositionally biased region" description="Acidic residues" evidence="1">
    <location>
        <begin position="1059"/>
        <end position="1071"/>
    </location>
</feature>
<feature type="compositionally biased region" description="Basic and acidic residues" evidence="1">
    <location>
        <begin position="869"/>
        <end position="879"/>
    </location>
</feature>
<feature type="compositionally biased region" description="Basic and acidic residues" evidence="1">
    <location>
        <begin position="666"/>
        <end position="679"/>
    </location>
</feature>
<dbReference type="KEGG" id="cci:CC1G_14037"/>
<dbReference type="AlphaFoldDB" id="D6RKV1"/>
<feature type="compositionally biased region" description="Basic and acidic residues" evidence="1">
    <location>
        <begin position="66"/>
        <end position="75"/>
    </location>
</feature>
<feature type="compositionally biased region" description="Acidic residues" evidence="1">
    <location>
        <begin position="834"/>
        <end position="861"/>
    </location>
</feature>
<evidence type="ECO:0000313" key="2">
    <source>
        <dbReference type="EMBL" id="EFI28505.1"/>
    </source>
</evidence>
<feature type="compositionally biased region" description="Polar residues" evidence="1">
    <location>
        <begin position="327"/>
        <end position="356"/>
    </location>
</feature>
<dbReference type="GeneID" id="9379904"/>
<dbReference type="OrthoDB" id="3218262at2759"/>
<feature type="compositionally biased region" description="Polar residues" evidence="1">
    <location>
        <begin position="22"/>
        <end position="31"/>
    </location>
</feature>
<feature type="compositionally biased region" description="Pro residues" evidence="1">
    <location>
        <begin position="398"/>
        <end position="411"/>
    </location>
</feature>
<dbReference type="HOGENOM" id="CLU_287576_0_0_1"/>
<comment type="caution">
    <text evidence="2">The sequence shown here is derived from an EMBL/GenBank/DDBJ whole genome shotgun (WGS) entry which is preliminary data.</text>
</comment>
<dbReference type="Proteomes" id="UP000001861">
    <property type="component" value="Unassembled WGS sequence"/>
</dbReference>
<keyword evidence="3" id="KW-1185">Reference proteome</keyword>
<feature type="compositionally biased region" description="Basic and acidic residues" evidence="1">
    <location>
        <begin position="780"/>
        <end position="805"/>
    </location>
</feature>
<feature type="compositionally biased region" description="Basic and acidic residues" evidence="1">
    <location>
        <begin position="542"/>
        <end position="558"/>
    </location>
</feature>
<feature type="compositionally biased region" description="Polar residues" evidence="1">
    <location>
        <begin position="50"/>
        <end position="64"/>
    </location>
</feature>
<feature type="compositionally biased region" description="Basic and acidic residues" evidence="1">
    <location>
        <begin position="816"/>
        <end position="833"/>
    </location>
</feature>
<feature type="compositionally biased region" description="Polar residues" evidence="1">
    <location>
        <begin position="985"/>
        <end position="1005"/>
    </location>
</feature>
<reference evidence="2 3" key="1">
    <citation type="journal article" date="2010" name="Proc. Natl. Acad. Sci. U.S.A.">
        <title>Insights into evolution of multicellular fungi from the assembled chromosomes of the mushroom Coprinopsis cinerea (Coprinus cinereus).</title>
        <authorList>
            <person name="Stajich J.E."/>
            <person name="Wilke S.K."/>
            <person name="Ahren D."/>
            <person name="Au C.H."/>
            <person name="Birren B.W."/>
            <person name="Borodovsky M."/>
            <person name="Burns C."/>
            <person name="Canback B."/>
            <person name="Casselton L.A."/>
            <person name="Cheng C.K."/>
            <person name="Deng J."/>
            <person name="Dietrich F.S."/>
            <person name="Fargo D.C."/>
            <person name="Farman M.L."/>
            <person name="Gathman A.C."/>
            <person name="Goldberg J."/>
            <person name="Guigo R."/>
            <person name="Hoegger P.J."/>
            <person name="Hooker J.B."/>
            <person name="Huggins A."/>
            <person name="James T.Y."/>
            <person name="Kamada T."/>
            <person name="Kilaru S."/>
            <person name="Kodira C."/>
            <person name="Kues U."/>
            <person name="Kupfer D."/>
            <person name="Kwan H.S."/>
            <person name="Lomsadze A."/>
            <person name="Li W."/>
            <person name="Lilly W.W."/>
            <person name="Ma L.J."/>
            <person name="Mackey A.J."/>
            <person name="Manning G."/>
            <person name="Martin F."/>
            <person name="Muraguchi H."/>
            <person name="Natvig D.O."/>
            <person name="Palmerini H."/>
            <person name="Ramesh M.A."/>
            <person name="Rehmeyer C.J."/>
            <person name="Roe B.A."/>
            <person name="Shenoy N."/>
            <person name="Stanke M."/>
            <person name="Ter-Hovhannisyan V."/>
            <person name="Tunlid A."/>
            <person name="Velagapudi R."/>
            <person name="Vision T.J."/>
            <person name="Zeng Q."/>
            <person name="Zolan M.E."/>
            <person name="Pukkila P.J."/>
        </authorList>
    </citation>
    <scope>NUCLEOTIDE SEQUENCE [LARGE SCALE GENOMIC DNA]</scope>
    <source>
        <strain evidence="3">Okayama-7 / 130 / ATCC MYA-4618 / FGSC 9003</strain>
    </source>
</reference>
<feature type="compositionally biased region" description="Low complexity" evidence="1">
    <location>
        <begin position="39"/>
        <end position="49"/>
    </location>
</feature>
<feature type="compositionally biased region" description="Polar residues" evidence="1">
    <location>
        <begin position="443"/>
        <end position="482"/>
    </location>
</feature>
<protein>
    <submittedName>
        <fullName evidence="2">Uncharacterized protein</fullName>
    </submittedName>
</protein>
<feature type="compositionally biased region" description="Basic residues" evidence="1">
    <location>
        <begin position="596"/>
        <end position="611"/>
    </location>
</feature>
<feature type="compositionally biased region" description="Low complexity" evidence="1">
    <location>
        <begin position="368"/>
        <end position="382"/>
    </location>
</feature>
<feature type="compositionally biased region" description="Basic and acidic residues" evidence="1">
    <location>
        <begin position="254"/>
        <end position="269"/>
    </location>
</feature>
<feature type="compositionally biased region" description="Low complexity" evidence="1">
    <location>
        <begin position="614"/>
        <end position="627"/>
    </location>
</feature>
<evidence type="ECO:0000313" key="3">
    <source>
        <dbReference type="Proteomes" id="UP000001861"/>
    </source>
</evidence>
<feature type="compositionally biased region" description="Low complexity" evidence="1">
    <location>
        <begin position="892"/>
        <end position="902"/>
    </location>
</feature>
<feature type="region of interest" description="Disordered" evidence="1">
    <location>
        <begin position="226"/>
        <end position="496"/>
    </location>
</feature>
<accession>D6RKV1</accession>
<dbReference type="RefSeq" id="XP_002911999.1">
    <property type="nucleotide sequence ID" value="XM_002911953.1"/>
</dbReference>
<feature type="compositionally biased region" description="Low complexity" evidence="1">
    <location>
        <begin position="307"/>
        <end position="319"/>
    </location>
</feature>
<evidence type="ECO:0000256" key="1">
    <source>
        <dbReference type="SAM" id="MobiDB-lite"/>
    </source>
</evidence>
<gene>
    <name evidence="2" type="ORF">CC1G_14037</name>
</gene>
<name>D6RKV1_COPC7</name>
<dbReference type="VEuPathDB" id="FungiDB:CC1G_14037"/>
<feature type="region of interest" description="Disordered" evidence="1">
    <location>
        <begin position="1052"/>
        <end position="1071"/>
    </location>
</feature>
<feature type="compositionally biased region" description="Pro residues" evidence="1">
    <location>
        <begin position="714"/>
        <end position="723"/>
    </location>
</feature>
<dbReference type="OMA" id="YVQEMPP"/>
<dbReference type="InParanoid" id="D6RKV1"/>
<organism evidence="2 3">
    <name type="scientific">Coprinopsis cinerea (strain Okayama-7 / 130 / ATCC MYA-4618 / FGSC 9003)</name>
    <name type="common">Inky cap fungus</name>
    <name type="synonym">Hormographiella aspergillata</name>
    <dbReference type="NCBI Taxonomy" id="240176"/>
    <lineage>
        <taxon>Eukaryota</taxon>
        <taxon>Fungi</taxon>
        <taxon>Dikarya</taxon>
        <taxon>Basidiomycota</taxon>
        <taxon>Agaricomycotina</taxon>
        <taxon>Agaricomycetes</taxon>
        <taxon>Agaricomycetidae</taxon>
        <taxon>Agaricales</taxon>
        <taxon>Agaricineae</taxon>
        <taxon>Psathyrellaceae</taxon>
        <taxon>Coprinopsis</taxon>
    </lineage>
</organism>
<dbReference type="STRING" id="240176.D6RKV1"/>
<feature type="region of interest" description="Disordered" evidence="1">
    <location>
        <begin position="1"/>
        <end position="109"/>
    </location>
</feature>
<dbReference type="EMBL" id="AACS02000002">
    <property type="protein sequence ID" value="EFI28505.1"/>
    <property type="molecule type" value="Genomic_DNA"/>
</dbReference>
<feature type="compositionally biased region" description="Pro residues" evidence="1">
    <location>
        <begin position="631"/>
        <end position="644"/>
    </location>
</feature>